<proteinExistence type="predicted"/>
<name>A0A9P4H919_9PLEO</name>
<protein>
    <submittedName>
        <fullName evidence="2">Uncharacterized protein</fullName>
    </submittedName>
</protein>
<dbReference type="AlphaFoldDB" id="A0A9P4H919"/>
<evidence type="ECO:0000313" key="2">
    <source>
        <dbReference type="EMBL" id="KAF2030025.1"/>
    </source>
</evidence>
<dbReference type="EMBL" id="ML978194">
    <property type="protein sequence ID" value="KAF2030025.1"/>
    <property type="molecule type" value="Genomic_DNA"/>
</dbReference>
<dbReference type="Proteomes" id="UP000799777">
    <property type="component" value="Unassembled WGS sequence"/>
</dbReference>
<dbReference type="OrthoDB" id="5413827at2759"/>
<reference evidence="2" key="1">
    <citation type="journal article" date="2020" name="Stud. Mycol.">
        <title>101 Dothideomycetes genomes: a test case for predicting lifestyles and emergence of pathogens.</title>
        <authorList>
            <person name="Haridas S."/>
            <person name="Albert R."/>
            <person name="Binder M."/>
            <person name="Bloem J."/>
            <person name="Labutti K."/>
            <person name="Salamov A."/>
            <person name="Andreopoulos B."/>
            <person name="Baker S."/>
            <person name="Barry K."/>
            <person name="Bills G."/>
            <person name="Bluhm B."/>
            <person name="Cannon C."/>
            <person name="Castanera R."/>
            <person name="Culley D."/>
            <person name="Daum C."/>
            <person name="Ezra D."/>
            <person name="Gonzalez J."/>
            <person name="Henrissat B."/>
            <person name="Kuo A."/>
            <person name="Liang C."/>
            <person name="Lipzen A."/>
            <person name="Lutzoni F."/>
            <person name="Magnuson J."/>
            <person name="Mondo S."/>
            <person name="Nolan M."/>
            <person name="Ohm R."/>
            <person name="Pangilinan J."/>
            <person name="Park H.-J."/>
            <person name="Ramirez L."/>
            <person name="Alfaro M."/>
            <person name="Sun H."/>
            <person name="Tritt A."/>
            <person name="Yoshinaga Y."/>
            <person name="Zwiers L.-H."/>
            <person name="Turgeon B."/>
            <person name="Goodwin S."/>
            <person name="Spatafora J."/>
            <person name="Crous P."/>
            <person name="Grigoriev I."/>
        </authorList>
    </citation>
    <scope>NUCLEOTIDE SEQUENCE</scope>
    <source>
        <strain evidence="2">CBS 110217</strain>
    </source>
</reference>
<sequence length="124" mass="14282">MAPKRTPAKPTTGEDQVHDARIKRPKKKHSPVQRLENGLLNVNRTRGKNVPIINRNLQTPLLSLPAELGRMIWEYALGGHIFNVRRVKKRLIALFDLPKWQCLTIASLFFKHDDRSMLRPALCL</sequence>
<evidence type="ECO:0000256" key="1">
    <source>
        <dbReference type="SAM" id="MobiDB-lite"/>
    </source>
</evidence>
<evidence type="ECO:0000313" key="3">
    <source>
        <dbReference type="Proteomes" id="UP000799777"/>
    </source>
</evidence>
<comment type="caution">
    <text evidence="2">The sequence shown here is derived from an EMBL/GenBank/DDBJ whole genome shotgun (WGS) entry which is preliminary data.</text>
</comment>
<keyword evidence="3" id="KW-1185">Reference proteome</keyword>
<feature type="region of interest" description="Disordered" evidence="1">
    <location>
        <begin position="1"/>
        <end position="32"/>
    </location>
</feature>
<gene>
    <name evidence="2" type="ORF">EK21DRAFT_112318</name>
</gene>
<organism evidence="2 3">
    <name type="scientific">Setomelanomma holmii</name>
    <dbReference type="NCBI Taxonomy" id="210430"/>
    <lineage>
        <taxon>Eukaryota</taxon>
        <taxon>Fungi</taxon>
        <taxon>Dikarya</taxon>
        <taxon>Ascomycota</taxon>
        <taxon>Pezizomycotina</taxon>
        <taxon>Dothideomycetes</taxon>
        <taxon>Pleosporomycetidae</taxon>
        <taxon>Pleosporales</taxon>
        <taxon>Pleosporineae</taxon>
        <taxon>Phaeosphaeriaceae</taxon>
        <taxon>Setomelanomma</taxon>
    </lineage>
</organism>
<accession>A0A9P4H919</accession>